<dbReference type="InterPro" id="IPR029068">
    <property type="entry name" value="Glyas_Bleomycin-R_OHBP_Dase"/>
</dbReference>
<dbReference type="PROSITE" id="PS51819">
    <property type="entry name" value="VOC"/>
    <property type="match status" value="1"/>
</dbReference>
<dbReference type="Proteomes" id="UP000199165">
    <property type="component" value="Unassembled WGS sequence"/>
</dbReference>
<evidence type="ECO:0000313" key="2">
    <source>
        <dbReference type="EMBL" id="SFT43476.1"/>
    </source>
</evidence>
<dbReference type="SUPFAM" id="SSF54593">
    <property type="entry name" value="Glyoxalase/Bleomycin resistance protein/Dihydroxybiphenyl dioxygenase"/>
    <property type="match status" value="1"/>
</dbReference>
<dbReference type="PANTHER" id="PTHR36503:SF1">
    <property type="entry name" value="BLR2520 PROTEIN"/>
    <property type="match status" value="1"/>
</dbReference>
<dbReference type="AlphaFoldDB" id="A0A1I6XZ81"/>
<dbReference type="InterPro" id="IPR037523">
    <property type="entry name" value="VOC_core"/>
</dbReference>
<protein>
    <recommendedName>
        <fullName evidence="1">VOC domain-containing protein</fullName>
    </recommendedName>
</protein>
<dbReference type="Pfam" id="PF00903">
    <property type="entry name" value="Glyoxalase"/>
    <property type="match status" value="1"/>
</dbReference>
<evidence type="ECO:0000313" key="3">
    <source>
        <dbReference type="Proteomes" id="UP000199165"/>
    </source>
</evidence>
<proteinExistence type="predicted"/>
<dbReference type="InterPro" id="IPR004360">
    <property type="entry name" value="Glyas_Fos-R_dOase_dom"/>
</dbReference>
<sequence>MEQRISLVTLGVADLRRAKEFYERLGWRGQELERTVFFRTPGGAFVLWGRDELAADTGLTGERDGGFGGVCLAHNVRSEAEVDEVLETARQAGATVTSPAAETFYGGYAGVFTDLDGHAWEIAYNPGFPIAEDGTITIPDLVSQ</sequence>
<name>A0A1I6XZ81_9ACTN</name>
<accession>A0A1I6XZ81</accession>
<gene>
    <name evidence="2" type="ORF">SAMN04487904_10264</name>
</gene>
<dbReference type="Gene3D" id="3.10.180.10">
    <property type="entry name" value="2,3-Dihydroxybiphenyl 1,2-Dioxygenase, domain 1"/>
    <property type="match status" value="1"/>
</dbReference>
<dbReference type="PANTHER" id="PTHR36503">
    <property type="entry name" value="BLR2520 PROTEIN"/>
    <property type="match status" value="1"/>
</dbReference>
<dbReference type="STRING" id="995060.SAMN04487904_10264"/>
<reference evidence="3" key="1">
    <citation type="submission" date="2016-10" db="EMBL/GenBank/DDBJ databases">
        <authorList>
            <person name="Varghese N."/>
            <person name="Submissions S."/>
        </authorList>
    </citation>
    <scope>NUCLEOTIDE SEQUENCE [LARGE SCALE GENOMIC DNA]</scope>
    <source>
        <strain evidence="3">DSM 45501</strain>
    </source>
</reference>
<organism evidence="2 3">
    <name type="scientific">Actinopolyspora righensis</name>
    <dbReference type="NCBI Taxonomy" id="995060"/>
    <lineage>
        <taxon>Bacteria</taxon>
        <taxon>Bacillati</taxon>
        <taxon>Actinomycetota</taxon>
        <taxon>Actinomycetes</taxon>
        <taxon>Actinopolysporales</taxon>
        <taxon>Actinopolysporaceae</taxon>
        <taxon>Actinopolyspora</taxon>
        <taxon>Actinopolyspora alba group</taxon>
    </lineage>
</organism>
<evidence type="ECO:0000259" key="1">
    <source>
        <dbReference type="PROSITE" id="PS51819"/>
    </source>
</evidence>
<dbReference type="EMBL" id="FPAT01000002">
    <property type="protein sequence ID" value="SFT43476.1"/>
    <property type="molecule type" value="Genomic_DNA"/>
</dbReference>
<keyword evidence="3" id="KW-1185">Reference proteome</keyword>
<dbReference type="RefSeq" id="WP_092973904.1">
    <property type="nucleotide sequence ID" value="NZ_FPAT01000002.1"/>
</dbReference>
<feature type="domain" description="VOC" evidence="1">
    <location>
        <begin position="4"/>
        <end position="125"/>
    </location>
</feature>